<name>A0A397WAH2_9GLOM</name>
<dbReference type="Gene3D" id="1.20.1280.50">
    <property type="match status" value="1"/>
</dbReference>
<organism evidence="2 3">
    <name type="scientific">Gigaspora rosea</name>
    <dbReference type="NCBI Taxonomy" id="44941"/>
    <lineage>
        <taxon>Eukaryota</taxon>
        <taxon>Fungi</taxon>
        <taxon>Fungi incertae sedis</taxon>
        <taxon>Mucoromycota</taxon>
        <taxon>Glomeromycotina</taxon>
        <taxon>Glomeromycetes</taxon>
        <taxon>Diversisporales</taxon>
        <taxon>Gigasporaceae</taxon>
        <taxon>Gigaspora</taxon>
    </lineage>
</organism>
<keyword evidence="3" id="KW-1185">Reference proteome</keyword>
<evidence type="ECO:0000259" key="1">
    <source>
        <dbReference type="PROSITE" id="PS50181"/>
    </source>
</evidence>
<accession>A0A397WAH2</accession>
<protein>
    <recommendedName>
        <fullName evidence="1">F-box domain-containing protein</fullName>
    </recommendedName>
</protein>
<dbReference type="Proteomes" id="UP000266673">
    <property type="component" value="Unassembled WGS sequence"/>
</dbReference>
<feature type="domain" description="F-box" evidence="1">
    <location>
        <begin position="14"/>
        <end position="60"/>
    </location>
</feature>
<dbReference type="EMBL" id="QKWP01000059">
    <property type="protein sequence ID" value="RIB28656.1"/>
    <property type="molecule type" value="Genomic_DNA"/>
</dbReference>
<dbReference type="InterPro" id="IPR001810">
    <property type="entry name" value="F-box_dom"/>
</dbReference>
<dbReference type="Pfam" id="PF12937">
    <property type="entry name" value="F-box-like"/>
    <property type="match status" value="1"/>
</dbReference>
<gene>
    <name evidence="2" type="ORF">C2G38_1409230</name>
</gene>
<proteinExistence type="predicted"/>
<evidence type="ECO:0000313" key="3">
    <source>
        <dbReference type="Proteomes" id="UP000266673"/>
    </source>
</evidence>
<dbReference type="PROSITE" id="PS50181">
    <property type="entry name" value="FBOX"/>
    <property type="match status" value="1"/>
</dbReference>
<dbReference type="OrthoDB" id="9970274at2759"/>
<reference evidence="2 3" key="1">
    <citation type="submission" date="2018-06" db="EMBL/GenBank/DDBJ databases">
        <title>Comparative genomics reveals the genomic features of Rhizophagus irregularis, R. cerebriforme, R. diaphanum and Gigaspora rosea, and their symbiotic lifestyle signature.</title>
        <authorList>
            <person name="Morin E."/>
            <person name="San Clemente H."/>
            <person name="Chen E.C.H."/>
            <person name="De La Providencia I."/>
            <person name="Hainaut M."/>
            <person name="Kuo A."/>
            <person name="Kohler A."/>
            <person name="Murat C."/>
            <person name="Tang N."/>
            <person name="Roy S."/>
            <person name="Loubradou J."/>
            <person name="Henrissat B."/>
            <person name="Grigoriev I.V."/>
            <person name="Corradi N."/>
            <person name="Roux C."/>
            <person name="Martin F.M."/>
        </authorList>
    </citation>
    <scope>NUCLEOTIDE SEQUENCE [LARGE SCALE GENOMIC DNA]</scope>
    <source>
        <strain evidence="2 3">DAOM 194757</strain>
    </source>
</reference>
<sequence length="158" mass="18208">MNIAAKYAYKKKMADIFSEIPYEIVVKVLSFLLAKDLCSVSLVNKNLLSFTQDDYVWQSICINQFPASRISEEQQNMIAEEATSKVQETDNSGNQSGTNVVETIDSNLTKLDLNTPSVESNSNEKQVTVNEHSEWKRLYKRLWLDFLDRNFNRNQIMV</sequence>
<dbReference type="InterPro" id="IPR036047">
    <property type="entry name" value="F-box-like_dom_sf"/>
</dbReference>
<dbReference type="STRING" id="44941.A0A397WAH2"/>
<dbReference type="AlphaFoldDB" id="A0A397WAH2"/>
<dbReference type="SUPFAM" id="SSF81383">
    <property type="entry name" value="F-box domain"/>
    <property type="match status" value="1"/>
</dbReference>
<dbReference type="SMART" id="SM00256">
    <property type="entry name" value="FBOX"/>
    <property type="match status" value="1"/>
</dbReference>
<evidence type="ECO:0000313" key="2">
    <source>
        <dbReference type="EMBL" id="RIB28656.1"/>
    </source>
</evidence>
<comment type="caution">
    <text evidence="2">The sequence shown here is derived from an EMBL/GenBank/DDBJ whole genome shotgun (WGS) entry which is preliminary data.</text>
</comment>